<dbReference type="EMBL" id="JAGQFT020000013">
    <property type="protein sequence ID" value="MBS7458670.1"/>
    <property type="molecule type" value="Genomic_DNA"/>
</dbReference>
<evidence type="ECO:0000313" key="4">
    <source>
        <dbReference type="Proteomes" id="UP000675747"/>
    </source>
</evidence>
<evidence type="ECO:0000313" key="2">
    <source>
        <dbReference type="EMBL" id="MBR0563012.1"/>
    </source>
</evidence>
<evidence type="ECO:0000313" key="3">
    <source>
        <dbReference type="EMBL" id="MBS7458670.1"/>
    </source>
</evidence>
<dbReference type="PROSITE" id="PS51257">
    <property type="entry name" value="PROKAR_LIPOPROTEIN"/>
    <property type="match status" value="1"/>
</dbReference>
<accession>A0A8J7VU84</accession>
<protein>
    <submittedName>
        <fullName evidence="2">Uncharacterized protein</fullName>
    </submittedName>
</protein>
<comment type="caution">
    <text evidence="2">The sequence shown here is derived from an EMBL/GenBank/DDBJ whole genome shotgun (WGS) entry which is preliminary data.</text>
</comment>
<gene>
    <name evidence="3" type="ORF">KB893_016130</name>
    <name evidence="2" type="ORF">KB893_10860</name>
</gene>
<feature type="transmembrane region" description="Helical" evidence="1">
    <location>
        <begin position="47"/>
        <end position="71"/>
    </location>
</feature>
<keyword evidence="1" id="KW-1133">Transmembrane helix</keyword>
<proteinExistence type="predicted"/>
<reference evidence="3 4" key="1">
    <citation type="journal article" date="2021" name="Microbiol. Resour. Announc.">
        <title>Draft Genome Sequence of Coralloluteibacterium stylophorae LMG 29479T.</title>
        <authorList>
            <person name="Karlyshev A.V."/>
            <person name="Kudryashova E.B."/>
            <person name="Ariskina E.V."/>
            <person name="Conroy A.P."/>
            <person name="Abidueva E.Y."/>
        </authorList>
    </citation>
    <scope>NUCLEOTIDE SEQUENCE [LARGE SCALE GENOMIC DNA]</scope>
    <source>
        <strain evidence="3 4">LMG 29479</strain>
    </source>
</reference>
<dbReference type="Proteomes" id="UP000675747">
    <property type="component" value="Unassembled WGS sequence"/>
</dbReference>
<dbReference type="RefSeq" id="WP_211926933.1">
    <property type="nucleotide sequence ID" value="NZ_JAGQFT020000013.1"/>
</dbReference>
<keyword evidence="1" id="KW-0812">Transmembrane</keyword>
<dbReference type="AlphaFoldDB" id="A0A8J7VU84"/>
<organism evidence="2">
    <name type="scientific">Coralloluteibacterium stylophorae</name>
    <dbReference type="NCBI Taxonomy" id="1776034"/>
    <lineage>
        <taxon>Bacteria</taxon>
        <taxon>Pseudomonadati</taxon>
        <taxon>Pseudomonadota</taxon>
        <taxon>Gammaproteobacteria</taxon>
        <taxon>Lysobacterales</taxon>
        <taxon>Lysobacteraceae</taxon>
        <taxon>Coralloluteibacterium</taxon>
    </lineage>
</organism>
<evidence type="ECO:0000256" key="1">
    <source>
        <dbReference type="SAM" id="Phobius"/>
    </source>
</evidence>
<reference evidence="2" key="2">
    <citation type="submission" date="2021-04" db="EMBL/GenBank/DDBJ databases">
        <authorList>
            <person name="Karlyshev A.V."/>
        </authorList>
    </citation>
    <scope>NUCLEOTIDE SEQUENCE</scope>
    <source>
        <strain evidence="2">LMG 29479</strain>
    </source>
</reference>
<name>A0A8J7VU84_9GAMM</name>
<keyword evidence="4" id="KW-1185">Reference proteome</keyword>
<keyword evidence="1" id="KW-0472">Membrane</keyword>
<sequence>MWRLLVRVEGVAVAALLLAACLVGLWLAADAHVRPNGLFGPGGAWRAGASATLAFGAIPALAVAAPIYAWLLHRRWASWPRVVALGIWPAAPLLAWSPQVAMTGLACGMFVACATHGWMSRQSSGR</sequence>
<dbReference type="EMBL" id="JAGQFT010000091">
    <property type="protein sequence ID" value="MBR0563012.1"/>
    <property type="molecule type" value="Genomic_DNA"/>
</dbReference>